<dbReference type="Gene3D" id="1.10.1200.10">
    <property type="entry name" value="ACP-like"/>
    <property type="match status" value="1"/>
</dbReference>
<comment type="similarity">
    <text evidence="2">Belongs to the acyl carrier protein (ACP) family.</text>
</comment>
<dbReference type="InterPro" id="IPR009081">
    <property type="entry name" value="PP-bd_ACP"/>
</dbReference>
<proteinExistence type="inferred from homology"/>
<dbReference type="AlphaFoldDB" id="A0A6P4IJA9"/>
<dbReference type="PANTHER" id="PTHR20863:SF28">
    <property type="entry name" value="ACYL CARRIER PROTEIN, MITOCHONDRIAL"/>
    <property type="match status" value="1"/>
</dbReference>
<dbReference type="PANTHER" id="PTHR20863">
    <property type="entry name" value="ACYL CARRIER PROTEIN"/>
    <property type="match status" value="1"/>
</dbReference>
<evidence type="ECO:0000313" key="17">
    <source>
        <dbReference type="RefSeq" id="XP_017022836.1"/>
    </source>
</evidence>
<keyword evidence="16" id="KW-1185">Reference proteome</keyword>
<dbReference type="OrthoDB" id="448946at2759"/>
<evidence type="ECO:0000256" key="14">
    <source>
        <dbReference type="RuleBase" id="RU000722"/>
    </source>
</evidence>
<dbReference type="RefSeq" id="XP_017022836.1">
    <property type="nucleotide sequence ID" value="XM_017167347.3"/>
</dbReference>
<keyword evidence="5 14" id="KW-0444">Lipid biosynthesis</keyword>
<feature type="domain" description="Carrier" evidence="15">
    <location>
        <begin position="103"/>
        <end position="178"/>
    </location>
</feature>
<keyword evidence="10" id="KW-0249">Electron transport</keyword>
<accession>A0A6P4IJA9</accession>
<name>A0A6P4IJA9_DROKI</name>
<dbReference type="InterPro" id="IPR036736">
    <property type="entry name" value="ACP-like_sf"/>
</dbReference>
<keyword evidence="11" id="KW-0443">Lipid metabolism</keyword>
<evidence type="ECO:0000256" key="7">
    <source>
        <dbReference type="ARBA" id="ARBA00022660"/>
    </source>
</evidence>
<evidence type="ECO:0000256" key="3">
    <source>
        <dbReference type="ARBA" id="ARBA00022448"/>
    </source>
</evidence>
<evidence type="ECO:0000256" key="9">
    <source>
        <dbReference type="ARBA" id="ARBA00022946"/>
    </source>
</evidence>
<dbReference type="PROSITE" id="PS50075">
    <property type="entry name" value="CARRIER"/>
    <property type="match status" value="1"/>
</dbReference>
<dbReference type="Pfam" id="PF00550">
    <property type="entry name" value="PP-binding"/>
    <property type="match status" value="1"/>
</dbReference>
<protein>
    <recommendedName>
        <fullName evidence="14">Acyl carrier protein</fullName>
    </recommendedName>
</protein>
<evidence type="ECO:0000313" key="16">
    <source>
        <dbReference type="Proteomes" id="UP001652661"/>
    </source>
</evidence>
<dbReference type="HAMAP" id="MF_01217">
    <property type="entry name" value="Acyl_carrier"/>
    <property type="match status" value="1"/>
</dbReference>
<dbReference type="GO" id="GO:0045271">
    <property type="term" value="C:respiratory chain complex I"/>
    <property type="evidence" value="ECO:0007669"/>
    <property type="project" value="UniProtKB-ARBA"/>
</dbReference>
<keyword evidence="7" id="KW-0679">Respiratory chain</keyword>
<evidence type="ECO:0000256" key="11">
    <source>
        <dbReference type="ARBA" id="ARBA00023098"/>
    </source>
</evidence>
<organism evidence="16 17">
    <name type="scientific">Drosophila kikkawai</name>
    <name type="common">Fruit fly</name>
    <dbReference type="NCBI Taxonomy" id="30033"/>
    <lineage>
        <taxon>Eukaryota</taxon>
        <taxon>Metazoa</taxon>
        <taxon>Ecdysozoa</taxon>
        <taxon>Arthropoda</taxon>
        <taxon>Hexapoda</taxon>
        <taxon>Insecta</taxon>
        <taxon>Pterygota</taxon>
        <taxon>Neoptera</taxon>
        <taxon>Endopterygota</taxon>
        <taxon>Diptera</taxon>
        <taxon>Brachycera</taxon>
        <taxon>Muscomorpha</taxon>
        <taxon>Ephydroidea</taxon>
        <taxon>Drosophilidae</taxon>
        <taxon>Drosophila</taxon>
        <taxon>Sophophora</taxon>
    </lineage>
</organism>
<evidence type="ECO:0000256" key="1">
    <source>
        <dbReference type="ARBA" id="ARBA00004173"/>
    </source>
</evidence>
<dbReference type="GO" id="GO:0031966">
    <property type="term" value="C:mitochondrial membrane"/>
    <property type="evidence" value="ECO:0007669"/>
    <property type="project" value="UniProtKB-ARBA"/>
</dbReference>
<evidence type="ECO:0000256" key="8">
    <source>
        <dbReference type="ARBA" id="ARBA00022832"/>
    </source>
</evidence>
<keyword evidence="9" id="KW-0809">Transit peptide</keyword>
<dbReference type="InterPro" id="IPR003231">
    <property type="entry name" value="ACP"/>
</dbReference>
<evidence type="ECO:0000259" key="15">
    <source>
        <dbReference type="PROSITE" id="PS50075"/>
    </source>
</evidence>
<evidence type="ECO:0000256" key="13">
    <source>
        <dbReference type="ARBA" id="ARBA00023160"/>
    </source>
</evidence>
<keyword evidence="6" id="KW-0597">Phosphoprotein</keyword>
<keyword evidence="4 14" id="KW-0596">Phosphopantetheine</keyword>
<sequence length="182" mass="20791">MSFTQIARSCSRLAATLAPKRIASAALVQSQQARMMHRIAVPAVANQWSQKFGVRSYSAKSTIEDIKFRVLKVVSAYDKECRRNRWQTQSVRRYSAKPPLSLKLINERVLLVLKLYDKIDPCKLNVESHFINDLGLDSLDHVEVIMAMEDEFGFEIPDSDAEKLLKPADIIKYVADKEDVYE</sequence>
<comment type="subcellular location">
    <subcellularLocation>
        <location evidence="1">Mitochondrion</location>
    </subcellularLocation>
</comment>
<evidence type="ECO:0000256" key="4">
    <source>
        <dbReference type="ARBA" id="ARBA00022450"/>
    </source>
</evidence>
<dbReference type="FunFam" id="1.10.1200.10:FF:000008">
    <property type="entry name" value="Acyl carrier protein"/>
    <property type="match status" value="1"/>
</dbReference>
<keyword evidence="13 14" id="KW-0275">Fatty acid biosynthesis</keyword>
<evidence type="ECO:0000256" key="5">
    <source>
        <dbReference type="ARBA" id="ARBA00022516"/>
    </source>
</evidence>
<evidence type="ECO:0000256" key="6">
    <source>
        <dbReference type="ARBA" id="ARBA00022553"/>
    </source>
</evidence>
<gene>
    <name evidence="17" type="primary">ND-ACP</name>
</gene>
<comment type="function">
    <text evidence="14">Carrier of the growing fatty acid chain in fatty acid biosynthesis.</text>
</comment>
<keyword evidence="3" id="KW-0813">Transport</keyword>
<evidence type="ECO:0000256" key="2">
    <source>
        <dbReference type="ARBA" id="ARBA00010930"/>
    </source>
</evidence>
<evidence type="ECO:0000256" key="10">
    <source>
        <dbReference type="ARBA" id="ARBA00022982"/>
    </source>
</evidence>
<dbReference type="GO" id="GO:0000035">
    <property type="term" value="F:acyl binding"/>
    <property type="evidence" value="ECO:0007669"/>
    <property type="project" value="TreeGrafter"/>
</dbReference>
<dbReference type="NCBIfam" id="NF002148">
    <property type="entry name" value="PRK00982.1-2"/>
    <property type="match status" value="1"/>
</dbReference>
<keyword evidence="8" id="KW-0276">Fatty acid metabolism</keyword>
<reference evidence="17" key="1">
    <citation type="submission" date="2025-08" db="UniProtKB">
        <authorList>
            <consortium name="RefSeq"/>
        </authorList>
    </citation>
    <scope>IDENTIFICATION</scope>
    <source>
        <strain evidence="17">14028-0561.14</strain>
        <tissue evidence="17">Whole fly</tissue>
    </source>
</reference>
<evidence type="ECO:0000256" key="12">
    <source>
        <dbReference type="ARBA" id="ARBA00023128"/>
    </source>
</evidence>
<dbReference type="Proteomes" id="UP001652661">
    <property type="component" value="Chromosome 3L"/>
</dbReference>
<dbReference type="SUPFAM" id="SSF47336">
    <property type="entry name" value="ACP-like"/>
    <property type="match status" value="1"/>
</dbReference>
<keyword evidence="12" id="KW-0496">Mitochondrion</keyword>
<dbReference type="GO" id="GO:0000036">
    <property type="term" value="F:acyl carrier activity"/>
    <property type="evidence" value="ECO:0007669"/>
    <property type="project" value="TreeGrafter"/>
</dbReference>